<dbReference type="AlphaFoldDB" id="A0A645IZ96"/>
<sequence length="60" mass="6560">MFGNVRGAGRHQFPFCIFGRKTVMEALVLTGPIRQSGMVAGDQVGKNTGDDFSRTPLYLL</sequence>
<proteinExistence type="predicted"/>
<evidence type="ECO:0000313" key="1">
    <source>
        <dbReference type="EMBL" id="MPN56748.1"/>
    </source>
</evidence>
<protein>
    <submittedName>
        <fullName evidence="1">Uncharacterized protein</fullName>
    </submittedName>
</protein>
<gene>
    <name evidence="1" type="ORF">SDC9_204440</name>
</gene>
<dbReference type="EMBL" id="VSSQ01127454">
    <property type="protein sequence ID" value="MPN56748.1"/>
    <property type="molecule type" value="Genomic_DNA"/>
</dbReference>
<comment type="caution">
    <text evidence="1">The sequence shown here is derived from an EMBL/GenBank/DDBJ whole genome shotgun (WGS) entry which is preliminary data.</text>
</comment>
<organism evidence="1">
    <name type="scientific">bioreactor metagenome</name>
    <dbReference type="NCBI Taxonomy" id="1076179"/>
    <lineage>
        <taxon>unclassified sequences</taxon>
        <taxon>metagenomes</taxon>
        <taxon>ecological metagenomes</taxon>
    </lineage>
</organism>
<name>A0A645IZ96_9ZZZZ</name>
<reference evidence="1" key="1">
    <citation type="submission" date="2019-08" db="EMBL/GenBank/DDBJ databases">
        <authorList>
            <person name="Kucharzyk K."/>
            <person name="Murdoch R.W."/>
            <person name="Higgins S."/>
            <person name="Loffler F."/>
        </authorList>
    </citation>
    <scope>NUCLEOTIDE SEQUENCE</scope>
</reference>
<accession>A0A645IZ96</accession>